<dbReference type="GO" id="GO:0006352">
    <property type="term" value="P:DNA-templated transcription initiation"/>
    <property type="evidence" value="ECO:0007669"/>
    <property type="project" value="InterPro"/>
</dbReference>
<dbReference type="SUPFAM" id="SSF88659">
    <property type="entry name" value="Sigma3 and sigma4 domains of RNA polymerase sigma factors"/>
    <property type="match status" value="1"/>
</dbReference>
<gene>
    <name evidence="2" type="ORF">HHL08_23950</name>
</gene>
<dbReference type="GO" id="GO:0003677">
    <property type="term" value="F:DNA binding"/>
    <property type="evidence" value="ECO:0007669"/>
    <property type="project" value="InterPro"/>
</dbReference>
<evidence type="ECO:0000313" key="3">
    <source>
        <dbReference type="Proteomes" id="UP000519023"/>
    </source>
</evidence>
<name>A0A7X9X058_9SPHN</name>
<dbReference type="InterPro" id="IPR013249">
    <property type="entry name" value="RNA_pol_sigma70_r4_t2"/>
</dbReference>
<sequence length="130" mass="14743">MRVFFKAAPHETIVTPEAYLTRIATNMLKDRADHSSTKLALRSVPIDEQVAAIDDIDPLRELTARQDLSRWRAILGQLPAQTLEVFSLNRIEGYSYREIASDKGLPLWVVQKHMLKALRHIAANQDAEHG</sequence>
<dbReference type="AlphaFoldDB" id="A0A7X9X058"/>
<evidence type="ECO:0000313" key="2">
    <source>
        <dbReference type="EMBL" id="NML13141.1"/>
    </source>
</evidence>
<dbReference type="InterPro" id="IPR013324">
    <property type="entry name" value="RNA_pol_sigma_r3/r4-like"/>
</dbReference>
<dbReference type="EMBL" id="JABBFV010000037">
    <property type="protein sequence ID" value="NML13141.1"/>
    <property type="molecule type" value="Genomic_DNA"/>
</dbReference>
<reference evidence="2 3" key="1">
    <citation type="submission" date="2020-04" db="EMBL/GenBank/DDBJ databases">
        <title>Sphingobium sp. AR-3-1 isolated from Arctic soil.</title>
        <authorList>
            <person name="Dahal R.H."/>
            <person name="Chaudhary D.K."/>
        </authorList>
    </citation>
    <scope>NUCLEOTIDE SEQUENCE [LARGE SCALE GENOMIC DNA]</scope>
    <source>
        <strain evidence="2 3">AR-3-1</strain>
    </source>
</reference>
<dbReference type="InterPro" id="IPR036388">
    <property type="entry name" value="WH-like_DNA-bd_sf"/>
</dbReference>
<dbReference type="GO" id="GO:0016987">
    <property type="term" value="F:sigma factor activity"/>
    <property type="evidence" value="ECO:0007669"/>
    <property type="project" value="InterPro"/>
</dbReference>
<organism evidence="2 3">
    <name type="scientific">Sphingobium psychrophilum</name>
    <dbReference type="NCBI Taxonomy" id="2728834"/>
    <lineage>
        <taxon>Bacteria</taxon>
        <taxon>Pseudomonadati</taxon>
        <taxon>Pseudomonadota</taxon>
        <taxon>Alphaproteobacteria</taxon>
        <taxon>Sphingomonadales</taxon>
        <taxon>Sphingomonadaceae</taxon>
        <taxon>Sphingobium</taxon>
    </lineage>
</organism>
<dbReference type="RefSeq" id="WP_169575427.1">
    <property type="nucleotide sequence ID" value="NZ_JABBFV010000037.1"/>
</dbReference>
<keyword evidence="3" id="KW-1185">Reference proteome</keyword>
<feature type="domain" description="RNA polymerase sigma factor 70 region 4 type 2" evidence="1">
    <location>
        <begin position="71"/>
        <end position="121"/>
    </location>
</feature>
<protein>
    <submittedName>
        <fullName evidence="2">RNA polymerase sigma factor</fullName>
    </submittedName>
</protein>
<dbReference type="Proteomes" id="UP000519023">
    <property type="component" value="Unassembled WGS sequence"/>
</dbReference>
<comment type="caution">
    <text evidence="2">The sequence shown here is derived from an EMBL/GenBank/DDBJ whole genome shotgun (WGS) entry which is preliminary data.</text>
</comment>
<evidence type="ECO:0000259" key="1">
    <source>
        <dbReference type="Pfam" id="PF08281"/>
    </source>
</evidence>
<dbReference type="Pfam" id="PF08281">
    <property type="entry name" value="Sigma70_r4_2"/>
    <property type="match status" value="1"/>
</dbReference>
<accession>A0A7X9X058</accession>
<proteinExistence type="predicted"/>
<dbReference type="Gene3D" id="1.10.10.10">
    <property type="entry name" value="Winged helix-like DNA-binding domain superfamily/Winged helix DNA-binding domain"/>
    <property type="match status" value="1"/>
</dbReference>